<dbReference type="GO" id="GO:0160147">
    <property type="term" value="F:tRNA pseudouridine(38-40) synthase activity"/>
    <property type="evidence" value="ECO:0007669"/>
    <property type="project" value="UniProtKB-EC"/>
</dbReference>
<reference evidence="7 8" key="1">
    <citation type="submission" date="2016-10" db="EMBL/GenBank/DDBJ databases">
        <authorList>
            <person name="Cai Z."/>
        </authorList>
    </citation>
    <scope>NUCLEOTIDE SEQUENCE [LARGE SCALE GENOMIC DNA]</scope>
</reference>
<evidence type="ECO:0000313" key="7">
    <source>
        <dbReference type="EMBL" id="SZX68967.1"/>
    </source>
</evidence>
<keyword evidence="8" id="KW-1185">Reference proteome</keyword>
<dbReference type="GO" id="GO:0031119">
    <property type="term" value="P:tRNA pseudouridine synthesis"/>
    <property type="evidence" value="ECO:0007669"/>
    <property type="project" value="TreeGrafter"/>
</dbReference>
<dbReference type="Proteomes" id="UP000256970">
    <property type="component" value="Unassembled WGS sequence"/>
</dbReference>
<dbReference type="PANTHER" id="PTHR11142:SF0">
    <property type="entry name" value="TRNA PSEUDOURIDINE SYNTHASE-LIKE 1"/>
    <property type="match status" value="1"/>
</dbReference>
<name>A0A383VTZ7_TETOB</name>
<dbReference type="InterPro" id="IPR001406">
    <property type="entry name" value="PsdUridine_synth_TruA"/>
</dbReference>
<evidence type="ECO:0000256" key="5">
    <source>
        <dbReference type="SAM" id="MobiDB-lite"/>
    </source>
</evidence>
<evidence type="ECO:0000256" key="2">
    <source>
        <dbReference type="ARBA" id="ARBA00022694"/>
    </source>
</evidence>
<dbReference type="Pfam" id="PF01416">
    <property type="entry name" value="PseudoU_synth_1"/>
    <property type="match status" value="2"/>
</dbReference>
<dbReference type="InterPro" id="IPR020095">
    <property type="entry name" value="PsdUridine_synth_TruA_C"/>
</dbReference>
<dbReference type="InterPro" id="IPR020103">
    <property type="entry name" value="PsdUridine_synth_cat_dom_sf"/>
</dbReference>
<evidence type="ECO:0000259" key="6">
    <source>
        <dbReference type="Pfam" id="PF01416"/>
    </source>
</evidence>
<evidence type="ECO:0000256" key="3">
    <source>
        <dbReference type="ARBA" id="ARBA00023235"/>
    </source>
</evidence>
<dbReference type="GO" id="GO:0003723">
    <property type="term" value="F:RNA binding"/>
    <property type="evidence" value="ECO:0007669"/>
    <property type="project" value="InterPro"/>
</dbReference>
<dbReference type="SUPFAM" id="SSF55120">
    <property type="entry name" value="Pseudouridine synthase"/>
    <property type="match status" value="1"/>
</dbReference>
<dbReference type="InterPro" id="IPR020094">
    <property type="entry name" value="TruA/RsuA/RluB/E/F_N"/>
</dbReference>
<feature type="domain" description="Pseudouridine synthase I TruA alpha/beta" evidence="6">
    <location>
        <begin position="183"/>
        <end position="311"/>
    </location>
</feature>
<dbReference type="PANTHER" id="PTHR11142">
    <property type="entry name" value="PSEUDOURIDYLATE SYNTHASE"/>
    <property type="match status" value="1"/>
</dbReference>
<gene>
    <name evidence="7" type="ORF">BQ4739_LOCUS9277</name>
</gene>
<proteinExistence type="inferred from homology"/>
<comment type="similarity">
    <text evidence="1 4">Belongs to the tRNA pseudouridine synthase TruA family.</text>
</comment>
<protein>
    <recommendedName>
        <fullName evidence="4">tRNA pseudouridine synthase</fullName>
        <ecNumber evidence="4">5.4.99.12</ecNumber>
    </recommendedName>
</protein>
<evidence type="ECO:0000256" key="4">
    <source>
        <dbReference type="RuleBase" id="RU003792"/>
    </source>
</evidence>
<organism evidence="7 8">
    <name type="scientific">Tetradesmus obliquus</name>
    <name type="common">Green alga</name>
    <name type="synonym">Acutodesmus obliquus</name>
    <dbReference type="NCBI Taxonomy" id="3088"/>
    <lineage>
        <taxon>Eukaryota</taxon>
        <taxon>Viridiplantae</taxon>
        <taxon>Chlorophyta</taxon>
        <taxon>core chlorophytes</taxon>
        <taxon>Chlorophyceae</taxon>
        <taxon>CS clade</taxon>
        <taxon>Sphaeropleales</taxon>
        <taxon>Scenedesmaceae</taxon>
        <taxon>Tetradesmus</taxon>
    </lineage>
</organism>
<feature type="region of interest" description="Disordered" evidence="5">
    <location>
        <begin position="323"/>
        <end position="347"/>
    </location>
</feature>
<dbReference type="EMBL" id="FNXT01000894">
    <property type="protein sequence ID" value="SZX68967.1"/>
    <property type="molecule type" value="Genomic_DNA"/>
</dbReference>
<dbReference type="InterPro" id="IPR020097">
    <property type="entry name" value="PsdUridine_synth_TruA_a/b_dom"/>
</dbReference>
<dbReference type="HAMAP" id="MF_00171">
    <property type="entry name" value="TruA"/>
    <property type="match status" value="1"/>
</dbReference>
<dbReference type="AlphaFoldDB" id="A0A383VTZ7"/>
<evidence type="ECO:0000256" key="1">
    <source>
        <dbReference type="ARBA" id="ARBA00009375"/>
    </source>
</evidence>
<comment type="catalytic activity">
    <reaction evidence="4">
        <text>uridine(38/39/40) in tRNA = pseudouridine(38/39/40) in tRNA</text>
        <dbReference type="Rhea" id="RHEA:22376"/>
        <dbReference type="Rhea" id="RHEA-COMP:10085"/>
        <dbReference type="Rhea" id="RHEA-COMP:10087"/>
        <dbReference type="ChEBI" id="CHEBI:65314"/>
        <dbReference type="ChEBI" id="CHEBI:65315"/>
        <dbReference type="EC" id="5.4.99.12"/>
    </reaction>
</comment>
<dbReference type="CDD" id="cd02570">
    <property type="entry name" value="PseudoU_synth_EcTruA"/>
    <property type="match status" value="1"/>
</dbReference>
<evidence type="ECO:0000313" key="8">
    <source>
        <dbReference type="Proteomes" id="UP000256970"/>
    </source>
</evidence>
<dbReference type="STRING" id="3088.A0A383VTZ7"/>
<keyword evidence="3 4" id="KW-0413">Isomerase</keyword>
<dbReference type="EC" id="5.4.99.12" evidence="4"/>
<dbReference type="Gene3D" id="3.30.70.580">
    <property type="entry name" value="Pseudouridine synthase I, catalytic domain, N-terminal subdomain"/>
    <property type="match status" value="1"/>
</dbReference>
<keyword evidence="2 4" id="KW-0819">tRNA processing</keyword>
<sequence>MVAAGAAAGRIAEPVQPIAQGTCRLKMTVAYDGSHFAGFQYQTPKVRTVQGELERAAARVLLPAGRVVGASRTDGGAHATGQVAHLDVTGSADSIQPASLMMYMNGVLPDDVKVQQLQVAPEGFDSHFSSVGKEYCYKLSCGVPDPLQTRQRWWIYDRWCERSRGKPQQPSDLLLDVAAMQQAAQQLLGLHDFSSFMDTKKPAGLGSLKRKKPKLAAAGIKPVRTKEKNMRLLWQADVLQEAGSGDVQILIAGNGFLYRMVRLIAAGLVEVGHGRVSPQQFRKQLEAGSRPALQVEAAPPHGLYLRKVLYELPPGVDISQAAAAAVSSTDEDGTEGSNTSVPEAAAE</sequence>
<dbReference type="Gene3D" id="3.30.70.660">
    <property type="entry name" value="Pseudouridine synthase I, catalytic domain, C-terminal subdomain"/>
    <property type="match status" value="1"/>
</dbReference>
<accession>A0A383VTZ7</accession>
<feature type="domain" description="Pseudouridine synthase I TruA alpha/beta" evidence="6">
    <location>
        <begin position="29"/>
        <end position="122"/>
    </location>
</feature>